<reference evidence="4" key="1">
    <citation type="submission" date="2011-07" db="EMBL/GenBank/DDBJ databases">
        <authorList>
            <consortium name="Caenorhabditis brenneri Sequencing and Analysis Consortium"/>
            <person name="Wilson R.K."/>
        </authorList>
    </citation>
    <scope>NUCLEOTIDE SEQUENCE [LARGE SCALE GENOMIC DNA]</scope>
    <source>
        <strain evidence="4">PB2801</strain>
    </source>
</reference>
<evidence type="ECO:0000313" key="3">
    <source>
        <dbReference type="EMBL" id="EGT59874.1"/>
    </source>
</evidence>
<dbReference type="HOGENOM" id="CLU_588262_0_0_1"/>
<feature type="coiled-coil region" evidence="1">
    <location>
        <begin position="236"/>
        <end position="368"/>
    </location>
</feature>
<feature type="region of interest" description="Disordered" evidence="2">
    <location>
        <begin position="68"/>
        <end position="88"/>
    </location>
</feature>
<dbReference type="InParanoid" id="G0NG22"/>
<dbReference type="Proteomes" id="UP000008068">
    <property type="component" value="Unassembled WGS sequence"/>
</dbReference>
<accession>G0NG22</accession>
<sequence length="465" mass="53481">MNFPKVSAYSHNASHQNPSNLRPQAGGVYHQFTPISSVVLNPHPQYVAQVPTSHVARIHEAHANLVNNTISRSNRPQEPSIRRPSTSNQYTVSHAQGNQPQVALQSQRRFNVLETAADHQSASKHQLNDQILDLTFKLGESQSKEQTLKKKEEQMSRELKNVSDRLESTRLNLRSEENIVNMQAREIEMLRTLNDQLNDKNVALTDKVHNASLDLAEKAQLVQEQSLEITYLRGKQSTLERKNEKLSNQIVELTFKLGEALLKEITQKKEDEKMNRDLEEINKRLESTTLALKTEEHIVRLQAKEIETLKKTNERLNEKIRALNADAGNAFLALNDNSRLVQMQVQEIEDLKDKNGTLQRVKEEYKSKYQNFLHTTEQGTCSMEQIQNSLRNVLISNDLILESLKGIQTDPEEKNELMVGHNETHRLLSEQEQLNARVRELEEQLKENGDTELSYFDFCDDSFQY</sequence>
<feature type="coiled-coil region" evidence="1">
    <location>
        <begin position="424"/>
        <end position="451"/>
    </location>
</feature>
<dbReference type="EMBL" id="GL379878">
    <property type="protein sequence ID" value="EGT59874.1"/>
    <property type="molecule type" value="Genomic_DNA"/>
</dbReference>
<dbReference type="AlphaFoldDB" id="G0NG22"/>
<protein>
    <submittedName>
        <fullName evidence="3">Uncharacterized protein</fullName>
    </submittedName>
</protein>
<evidence type="ECO:0000313" key="4">
    <source>
        <dbReference type="Proteomes" id="UP000008068"/>
    </source>
</evidence>
<name>G0NG22_CAEBE</name>
<keyword evidence="4" id="KW-1185">Reference proteome</keyword>
<feature type="compositionally biased region" description="Polar residues" evidence="2">
    <location>
        <begin position="9"/>
        <end position="22"/>
    </location>
</feature>
<evidence type="ECO:0000256" key="2">
    <source>
        <dbReference type="SAM" id="MobiDB-lite"/>
    </source>
</evidence>
<evidence type="ECO:0000256" key="1">
    <source>
        <dbReference type="SAM" id="Coils"/>
    </source>
</evidence>
<feature type="coiled-coil region" evidence="1">
    <location>
        <begin position="141"/>
        <end position="207"/>
    </location>
</feature>
<organism evidence="4">
    <name type="scientific">Caenorhabditis brenneri</name>
    <name type="common">Nematode worm</name>
    <dbReference type="NCBI Taxonomy" id="135651"/>
    <lineage>
        <taxon>Eukaryota</taxon>
        <taxon>Metazoa</taxon>
        <taxon>Ecdysozoa</taxon>
        <taxon>Nematoda</taxon>
        <taxon>Chromadorea</taxon>
        <taxon>Rhabditida</taxon>
        <taxon>Rhabditina</taxon>
        <taxon>Rhabditomorpha</taxon>
        <taxon>Rhabditoidea</taxon>
        <taxon>Rhabditidae</taxon>
        <taxon>Peloderinae</taxon>
        <taxon>Caenorhabditis</taxon>
    </lineage>
</organism>
<proteinExistence type="predicted"/>
<feature type="region of interest" description="Disordered" evidence="2">
    <location>
        <begin position="1"/>
        <end position="25"/>
    </location>
</feature>
<gene>
    <name evidence="3" type="ORF">CAEBREN_00780</name>
</gene>
<keyword evidence="1" id="KW-0175">Coiled coil</keyword>